<name>A0A0F9T109_9ZZZZ</name>
<dbReference type="AlphaFoldDB" id="A0A0F9T109"/>
<sequence>MVQMEMLNVGFFRVLGIDGLDHGLLLEPDYTMDPSRIKKDFEWKNLLAKSGLGNQAGPTGILFYHKGGTDQWPSIAFEENYKDQPGIRVMFQPPEWRPIIIDDSEKQTRRIANAHRN</sequence>
<comment type="caution">
    <text evidence="1">The sequence shown here is derived from an EMBL/GenBank/DDBJ whole genome shotgun (WGS) entry which is preliminary data.</text>
</comment>
<dbReference type="EMBL" id="LAZR01000448">
    <property type="protein sequence ID" value="KKN68457.1"/>
    <property type="molecule type" value="Genomic_DNA"/>
</dbReference>
<accession>A0A0F9T109</accession>
<reference evidence="1" key="1">
    <citation type="journal article" date="2015" name="Nature">
        <title>Complex archaea that bridge the gap between prokaryotes and eukaryotes.</title>
        <authorList>
            <person name="Spang A."/>
            <person name="Saw J.H."/>
            <person name="Jorgensen S.L."/>
            <person name="Zaremba-Niedzwiedzka K."/>
            <person name="Martijn J."/>
            <person name="Lind A.E."/>
            <person name="van Eijk R."/>
            <person name="Schleper C."/>
            <person name="Guy L."/>
            <person name="Ettema T.J."/>
        </authorList>
    </citation>
    <scope>NUCLEOTIDE SEQUENCE</scope>
</reference>
<organism evidence="1">
    <name type="scientific">marine sediment metagenome</name>
    <dbReference type="NCBI Taxonomy" id="412755"/>
    <lineage>
        <taxon>unclassified sequences</taxon>
        <taxon>metagenomes</taxon>
        <taxon>ecological metagenomes</taxon>
    </lineage>
</organism>
<proteinExistence type="predicted"/>
<gene>
    <name evidence="1" type="ORF">LCGC14_0450930</name>
</gene>
<evidence type="ECO:0000313" key="1">
    <source>
        <dbReference type="EMBL" id="KKN68457.1"/>
    </source>
</evidence>
<protein>
    <submittedName>
        <fullName evidence="1">Uncharacterized protein</fullName>
    </submittedName>
</protein>